<dbReference type="Proteomes" id="UP000886653">
    <property type="component" value="Unassembled WGS sequence"/>
</dbReference>
<feature type="domain" description="SigF-like NTF2-like" evidence="1">
    <location>
        <begin position="1"/>
        <end position="179"/>
    </location>
</feature>
<evidence type="ECO:0000313" key="3">
    <source>
        <dbReference type="Proteomes" id="UP000886653"/>
    </source>
</evidence>
<name>A0A9P6NMQ5_9BASI</name>
<organism evidence="2 3">
    <name type="scientific">Cronartium quercuum f. sp. fusiforme G11</name>
    <dbReference type="NCBI Taxonomy" id="708437"/>
    <lineage>
        <taxon>Eukaryota</taxon>
        <taxon>Fungi</taxon>
        <taxon>Dikarya</taxon>
        <taxon>Basidiomycota</taxon>
        <taxon>Pucciniomycotina</taxon>
        <taxon>Pucciniomycetes</taxon>
        <taxon>Pucciniales</taxon>
        <taxon>Coleosporiaceae</taxon>
        <taxon>Cronartium</taxon>
    </lineage>
</organism>
<dbReference type="PANTHER" id="PTHR35393:SF1">
    <property type="entry name" value="SNOAL-LIKE DOMAIN-CONTAINING PROTEIN"/>
    <property type="match status" value="1"/>
</dbReference>
<gene>
    <name evidence="2" type="ORF">CROQUDRAFT_715265</name>
</gene>
<dbReference type="AlphaFoldDB" id="A0A9P6NMQ5"/>
<evidence type="ECO:0000259" key="1">
    <source>
        <dbReference type="Pfam" id="PF24840"/>
    </source>
</evidence>
<dbReference type="EMBL" id="MU167253">
    <property type="protein sequence ID" value="KAG0146974.1"/>
    <property type="molecule type" value="Genomic_DNA"/>
</dbReference>
<protein>
    <recommendedName>
        <fullName evidence="1">SigF-like NTF2-like domain-containing protein</fullName>
    </recommendedName>
</protein>
<reference evidence="2" key="1">
    <citation type="submission" date="2013-11" db="EMBL/GenBank/DDBJ databases">
        <title>Genome sequence of the fusiform rust pathogen reveals effectors for host alternation and coevolution with pine.</title>
        <authorList>
            <consortium name="DOE Joint Genome Institute"/>
            <person name="Smith K."/>
            <person name="Pendleton A."/>
            <person name="Kubisiak T."/>
            <person name="Anderson C."/>
            <person name="Salamov A."/>
            <person name="Aerts A."/>
            <person name="Riley R."/>
            <person name="Clum A."/>
            <person name="Lindquist E."/>
            <person name="Ence D."/>
            <person name="Campbell M."/>
            <person name="Kronenberg Z."/>
            <person name="Feau N."/>
            <person name="Dhillon B."/>
            <person name="Hamelin R."/>
            <person name="Burleigh J."/>
            <person name="Smith J."/>
            <person name="Yandell M."/>
            <person name="Nelson C."/>
            <person name="Grigoriev I."/>
            <person name="Davis J."/>
        </authorList>
    </citation>
    <scope>NUCLEOTIDE SEQUENCE</scope>
    <source>
        <strain evidence="2">G11</strain>
    </source>
</reference>
<proteinExistence type="predicted"/>
<keyword evidence="3" id="KW-1185">Reference proteome</keyword>
<dbReference type="InterPro" id="IPR057514">
    <property type="entry name" value="NTF2_SigF"/>
</dbReference>
<comment type="caution">
    <text evidence="2">The sequence shown here is derived from an EMBL/GenBank/DDBJ whole genome shotgun (WGS) entry which is preliminary data.</text>
</comment>
<dbReference type="OrthoDB" id="2344312at2759"/>
<sequence length="182" mass="20529">MDDPVVEIEDVVRSLTEPSEATAIAKNVEKYFTPSAYITHPFFNQPRTGNGRKDLVGIYRMLRVFTLNNKIEFHAVMFNGDKTQGTIELTEHVTMRLNPISRYFGVREGVRFLVRIDLEKSPEDGKYRISRQDDNFPSDLTTSGIHRSFPGLSVLNNVVKGTIGFLAAKLGRILLSQGWLGP</sequence>
<dbReference type="Pfam" id="PF24840">
    <property type="entry name" value="NTF2_SigF"/>
    <property type="match status" value="1"/>
</dbReference>
<accession>A0A9P6NMQ5</accession>
<dbReference type="PANTHER" id="PTHR35393">
    <property type="entry name" value="CHROMOSOME 1, WHOLE GENOME SHOTGUN SEQUENCE"/>
    <property type="match status" value="1"/>
</dbReference>
<evidence type="ECO:0000313" key="2">
    <source>
        <dbReference type="EMBL" id="KAG0146974.1"/>
    </source>
</evidence>